<keyword evidence="2" id="KW-0732">Signal</keyword>
<keyword evidence="1" id="KW-1133">Transmembrane helix</keyword>
<reference evidence="3 4" key="1">
    <citation type="submission" date="2018-05" db="EMBL/GenBank/DDBJ databases">
        <title>Lujinxingia marina gen. nov. sp. nov., a new facultative anaerobic member of the class Deltaproteobacteria, and proposal of Lujinxingaceae fam. nov.</title>
        <authorList>
            <person name="Li C.-M."/>
        </authorList>
    </citation>
    <scope>NUCLEOTIDE SEQUENCE [LARGE SCALE GENOMIC DNA]</scope>
    <source>
        <strain evidence="3 4">B210</strain>
    </source>
</reference>
<evidence type="ECO:0008006" key="5">
    <source>
        <dbReference type="Google" id="ProtNLM"/>
    </source>
</evidence>
<evidence type="ECO:0000313" key="4">
    <source>
        <dbReference type="Proteomes" id="UP000249169"/>
    </source>
</evidence>
<organism evidence="3 4">
    <name type="scientific">Lujinxingia litoralis</name>
    <dbReference type="NCBI Taxonomy" id="2211119"/>
    <lineage>
        <taxon>Bacteria</taxon>
        <taxon>Deltaproteobacteria</taxon>
        <taxon>Bradymonadales</taxon>
        <taxon>Lujinxingiaceae</taxon>
        <taxon>Lujinxingia</taxon>
    </lineage>
</organism>
<comment type="caution">
    <text evidence="3">The sequence shown here is derived from an EMBL/GenBank/DDBJ whole genome shotgun (WGS) entry which is preliminary data.</text>
</comment>
<sequence length="169" mass="18280">MALTWAPRWLAMLSLVMLAITAFSAHARAEEPAPAPDADDPVLVAEDRVIEERERESPPTQATQERERQTVITDTESPNYMGVIARNAFLGGVTGGLVGTGVYLLSGREYTPWTIAYVAGGGILVGAAAGIVELSVREQRTSDALAARRYMLERELPKAVNVPLLKVSF</sequence>
<keyword evidence="1" id="KW-0472">Membrane</keyword>
<feature type="chain" id="PRO_5016304704" description="Glycine zipper family protein" evidence="2">
    <location>
        <begin position="28"/>
        <end position="169"/>
    </location>
</feature>
<dbReference type="EMBL" id="QHKO01000001">
    <property type="protein sequence ID" value="RAL24977.1"/>
    <property type="molecule type" value="Genomic_DNA"/>
</dbReference>
<evidence type="ECO:0000313" key="3">
    <source>
        <dbReference type="EMBL" id="RAL24977.1"/>
    </source>
</evidence>
<evidence type="ECO:0000256" key="2">
    <source>
        <dbReference type="SAM" id="SignalP"/>
    </source>
</evidence>
<feature type="signal peptide" evidence="2">
    <location>
        <begin position="1"/>
        <end position="27"/>
    </location>
</feature>
<keyword evidence="1" id="KW-0812">Transmembrane</keyword>
<protein>
    <recommendedName>
        <fullName evidence="5">Glycine zipper family protein</fullName>
    </recommendedName>
</protein>
<evidence type="ECO:0000256" key="1">
    <source>
        <dbReference type="SAM" id="Phobius"/>
    </source>
</evidence>
<proteinExistence type="predicted"/>
<dbReference type="OrthoDB" id="5515813at2"/>
<dbReference type="Proteomes" id="UP000249169">
    <property type="component" value="Unassembled WGS sequence"/>
</dbReference>
<dbReference type="AlphaFoldDB" id="A0A328C8N5"/>
<name>A0A328C8N5_9DELT</name>
<feature type="transmembrane region" description="Helical" evidence="1">
    <location>
        <begin position="113"/>
        <end position="132"/>
    </location>
</feature>
<dbReference type="RefSeq" id="WP_111728149.1">
    <property type="nucleotide sequence ID" value="NZ_QHKO01000001.1"/>
</dbReference>
<keyword evidence="4" id="KW-1185">Reference proteome</keyword>
<accession>A0A328C8N5</accession>
<gene>
    <name evidence="3" type="ORF">DL240_01845</name>
</gene>